<proteinExistence type="predicted"/>
<accession>A0A1Y1X9A1</accession>
<dbReference type="PROSITE" id="PS51035">
    <property type="entry name" value="BAG"/>
    <property type="match status" value="1"/>
</dbReference>
<protein>
    <recommendedName>
        <fullName evidence="1">BAG domain-containing protein</fullName>
    </recommendedName>
</protein>
<dbReference type="STRING" id="1314790.A0A1Y1X9A1"/>
<evidence type="ECO:0000259" key="1">
    <source>
        <dbReference type="PROSITE" id="PS51035"/>
    </source>
</evidence>
<sequence length="352" mass="42265">MYSPLFGLNPMDAFRHYPVQRRIRQQPVWYYQQRQPEEYYAPQYRVIHPCAYEYHLPHPQYYRPKRTEQYYVLPSRRFGEPDPEFSGPYSHPVFIESQGMHQPYDFGVSRSDDELSSESEQEDLDFMDSAFPSAVHTPRRTLQARQQPRIDQRSNDYILSQPSHRTPSRTVARHMHQTQDNSQLIAILKQRVTITEFQRKRAARLIQRQWRLHRQKRREEAARTIVQFIRSQLNIRKAQLILQRLRQLRNYENEVNLTYTYHAFNVFNNPLKFDAESTPESMKLLPVKENRSYLGYEDALLKLLIRIDEIDSMDSEIVRCTRKSLVNKAQSLLDQLDEFKKTQYDQLMTNQC</sequence>
<comment type="caution">
    <text evidence="2">The sequence shown here is derived from an EMBL/GenBank/DDBJ whole genome shotgun (WGS) entry which is preliminary data.</text>
</comment>
<dbReference type="SUPFAM" id="SSF63491">
    <property type="entry name" value="BAG domain"/>
    <property type="match status" value="1"/>
</dbReference>
<dbReference type="Gene3D" id="1.20.58.120">
    <property type="entry name" value="BAG domain"/>
    <property type="match status" value="1"/>
</dbReference>
<dbReference type="OrthoDB" id="333905at2759"/>
<dbReference type="InterPro" id="IPR036533">
    <property type="entry name" value="BAG_dom_sf"/>
</dbReference>
<dbReference type="InParanoid" id="A0A1Y1X9A1"/>
<reference evidence="2 3" key="1">
    <citation type="submission" date="2016-07" db="EMBL/GenBank/DDBJ databases">
        <title>Pervasive Adenine N6-methylation of Active Genes in Fungi.</title>
        <authorList>
            <consortium name="DOE Joint Genome Institute"/>
            <person name="Mondo S.J."/>
            <person name="Dannebaum R.O."/>
            <person name="Kuo R.C."/>
            <person name="Labutti K."/>
            <person name="Haridas S."/>
            <person name="Kuo A."/>
            <person name="Salamov A."/>
            <person name="Ahrendt S.R."/>
            <person name="Lipzen A."/>
            <person name="Sullivan W."/>
            <person name="Andreopoulos W.B."/>
            <person name="Clum A."/>
            <person name="Lindquist E."/>
            <person name="Daum C."/>
            <person name="Ramamoorthy G.K."/>
            <person name="Gryganskyi A."/>
            <person name="Culley D."/>
            <person name="Magnuson J.K."/>
            <person name="James T.Y."/>
            <person name="O'Malley M.A."/>
            <person name="Stajich J.E."/>
            <person name="Spatafora J.W."/>
            <person name="Visel A."/>
            <person name="Grigoriev I.V."/>
        </authorList>
    </citation>
    <scope>NUCLEOTIDE SEQUENCE [LARGE SCALE GENOMIC DNA]</scope>
    <source>
        <strain evidence="2 3">CBS 931.73</strain>
    </source>
</reference>
<gene>
    <name evidence="2" type="ORF">K493DRAFT_388772</name>
</gene>
<evidence type="ECO:0000313" key="2">
    <source>
        <dbReference type="EMBL" id="ORX82317.1"/>
    </source>
</evidence>
<dbReference type="Pfam" id="PF02179">
    <property type="entry name" value="BAG"/>
    <property type="match status" value="1"/>
</dbReference>
<keyword evidence="3" id="KW-1185">Reference proteome</keyword>
<name>A0A1Y1X9A1_9FUNG</name>
<dbReference type="Proteomes" id="UP000193498">
    <property type="component" value="Unassembled WGS sequence"/>
</dbReference>
<feature type="domain" description="BAG" evidence="1">
    <location>
        <begin position="300"/>
        <end position="340"/>
    </location>
</feature>
<organism evidence="2 3">
    <name type="scientific">Basidiobolus meristosporus CBS 931.73</name>
    <dbReference type="NCBI Taxonomy" id="1314790"/>
    <lineage>
        <taxon>Eukaryota</taxon>
        <taxon>Fungi</taxon>
        <taxon>Fungi incertae sedis</taxon>
        <taxon>Zoopagomycota</taxon>
        <taxon>Entomophthoromycotina</taxon>
        <taxon>Basidiobolomycetes</taxon>
        <taxon>Basidiobolales</taxon>
        <taxon>Basidiobolaceae</taxon>
        <taxon>Basidiobolus</taxon>
    </lineage>
</organism>
<evidence type="ECO:0000313" key="3">
    <source>
        <dbReference type="Proteomes" id="UP000193498"/>
    </source>
</evidence>
<dbReference type="AlphaFoldDB" id="A0A1Y1X9A1"/>
<dbReference type="EMBL" id="MCFE01000675">
    <property type="protein sequence ID" value="ORX82317.1"/>
    <property type="molecule type" value="Genomic_DNA"/>
</dbReference>
<dbReference type="GO" id="GO:0051087">
    <property type="term" value="F:protein-folding chaperone binding"/>
    <property type="evidence" value="ECO:0007669"/>
    <property type="project" value="InterPro"/>
</dbReference>
<dbReference type="InterPro" id="IPR003103">
    <property type="entry name" value="BAG_domain"/>
</dbReference>